<dbReference type="SMART" id="SM00642">
    <property type="entry name" value="Aamy"/>
    <property type="match status" value="1"/>
</dbReference>
<dbReference type="PANTHER" id="PTHR10357:SF209">
    <property type="entry name" value="PERIPLASMIC ALPHA-AMYLASE"/>
    <property type="match status" value="1"/>
</dbReference>
<dbReference type="SUPFAM" id="SSF51445">
    <property type="entry name" value="(Trans)glycosidases"/>
    <property type="match status" value="1"/>
</dbReference>
<proteinExistence type="predicted"/>
<keyword evidence="3" id="KW-1185">Reference proteome</keyword>
<feature type="domain" description="Glycosyl hydrolase family 13 catalytic" evidence="1">
    <location>
        <begin position="42"/>
        <end position="526"/>
    </location>
</feature>
<dbReference type="PANTHER" id="PTHR10357">
    <property type="entry name" value="ALPHA-AMYLASE FAMILY MEMBER"/>
    <property type="match status" value="1"/>
</dbReference>
<dbReference type="Pfam" id="PF00128">
    <property type="entry name" value="Alpha-amylase"/>
    <property type="match status" value="2"/>
</dbReference>
<dbReference type="Gene3D" id="3.20.20.80">
    <property type="entry name" value="Glycosidases"/>
    <property type="match status" value="2"/>
</dbReference>
<dbReference type="InterPro" id="IPR006047">
    <property type="entry name" value="GH13_cat_dom"/>
</dbReference>
<dbReference type="AlphaFoldDB" id="A0A1A8XX81"/>
<evidence type="ECO:0000313" key="2">
    <source>
        <dbReference type="EMBL" id="SBT08633.1"/>
    </source>
</evidence>
<dbReference type="EMBL" id="FLQY01000208">
    <property type="protein sequence ID" value="SBT08633.1"/>
    <property type="molecule type" value="Genomic_DNA"/>
</dbReference>
<accession>A0A1A8XX81</accession>
<dbReference type="RefSeq" id="WP_186411302.1">
    <property type="nucleotide sequence ID" value="NZ_FLQY01000208.1"/>
</dbReference>
<evidence type="ECO:0000259" key="1">
    <source>
        <dbReference type="SMART" id="SM00642"/>
    </source>
</evidence>
<dbReference type="GO" id="GO:0005975">
    <property type="term" value="P:carbohydrate metabolic process"/>
    <property type="evidence" value="ECO:0007669"/>
    <property type="project" value="InterPro"/>
</dbReference>
<sequence length="643" mass="72133">MPIDNTTHDQLERSLQEIDWAALRRPGYLPSPAAWEDQVLYFLMLDRFSDGREQGFRDIHGNIIVTGSTPPFSFFDDAYKADRSSWADTGDEWLGGTLKGLESKIGYLKRLGATAIWISPVFKQVAADTHSYHGYGIQNFLDIDPHFGSRQDLIDLVNTAHANGIRVILDIILNHSGDVFGYQFNPNRYPARDEYGNIGMDPRWDGGTYPVAGWRNAFGQTNIPFGPINPATHGYAWPNDAVWPAELQDAATFTTKGRINSWDNDPEFLEGDFVTLKDIHHGDHERDAQNRRIVDAFHPTPALTALCDVFKFWIGLADVDGFRIDTVKHMEPGATRYFAAVIKEFAQSLGKENFFLVGEITGGRDNAYNTLELTGLDAALGIDDIPDRMDYLAKGWREPVDYFNLFRNSALVNKSSHVWFGKHVVTLFDDHDQVRKGNNKGRFCGDWVNNGYAHLKAVLGLNLMSMGIPCIYYGTEQAFDGTGDNDRYLRECMFGGAFGSLQSSGRHFFDENHEIFRFIAEITVLRSQHLALRRGRQYLREISDSGEDGDFGLPHMIGGQIRSVVPWSRLFDNQEILLAINTDAYSARAAWVTIDATLHAEPGMLTCLYSTDVARIGDATTIESRNGRAVHIEVPAGGFVMYG</sequence>
<organism evidence="2 3">
    <name type="scientific">Candidatus Propionivibrio aalborgensis</name>
    <dbReference type="NCBI Taxonomy" id="1860101"/>
    <lineage>
        <taxon>Bacteria</taxon>
        <taxon>Pseudomonadati</taxon>
        <taxon>Pseudomonadota</taxon>
        <taxon>Betaproteobacteria</taxon>
        <taxon>Rhodocyclales</taxon>
        <taxon>Rhodocyclaceae</taxon>
        <taxon>Propionivibrio</taxon>
    </lineage>
</organism>
<dbReference type="CDD" id="cd11352">
    <property type="entry name" value="AmyAc_5"/>
    <property type="match status" value="1"/>
</dbReference>
<gene>
    <name evidence="2" type="ORF">PROAA_2860004</name>
</gene>
<evidence type="ECO:0000313" key="3">
    <source>
        <dbReference type="Proteomes" id="UP000199600"/>
    </source>
</evidence>
<dbReference type="InterPro" id="IPR017853">
    <property type="entry name" value="GH"/>
</dbReference>
<reference evidence="2 3" key="1">
    <citation type="submission" date="2016-06" db="EMBL/GenBank/DDBJ databases">
        <authorList>
            <person name="Kjaerup R.B."/>
            <person name="Dalgaard T.S."/>
            <person name="Juul-Madsen H.R."/>
        </authorList>
    </citation>
    <scope>NUCLEOTIDE SEQUENCE [LARGE SCALE GENOMIC DNA]</scope>
    <source>
        <strain evidence="2">2</strain>
    </source>
</reference>
<protein>
    <submittedName>
        <fullName evidence="2">Alpha amylase catalytic region</fullName>
    </submittedName>
</protein>
<dbReference type="Proteomes" id="UP000199600">
    <property type="component" value="Unassembled WGS sequence"/>
</dbReference>
<name>A0A1A8XX81_9RHOO</name>